<proteinExistence type="inferred from homology"/>
<evidence type="ECO:0000313" key="7">
    <source>
        <dbReference type="Proteomes" id="UP000663879"/>
    </source>
</evidence>
<dbReference type="AlphaFoldDB" id="A0A814D7Q9"/>
<dbReference type="EMBL" id="CAJNOC010002771">
    <property type="protein sequence ID" value="CAF0950582.1"/>
    <property type="molecule type" value="Genomic_DNA"/>
</dbReference>
<sequence length="209" mass="24553">MIESLKNSSIKFYLTLLLIQLACSFDLNFISQFENLTTISNDETLIGNKSDIQIEVSCQNPNNYELEKKLNKLRLDLLRHEQLMFAFGKIPEFDNPPSISESSENSFLIEKTIIKKEKSRYPCSWNDYIEYNSDRYPKHKVTSKCDRKFCSNFFRNFLKYTYNCLTVYHREPVLIRGECKNDGYFEWIPSVELVEKGCVSGINLKLISF</sequence>
<dbReference type="SUPFAM" id="SSF57501">
    <property type="entry name" value="Cystine-knot cytokines"/>
    <property type="match status" value="1"/>
</dbReference>
<gene>
    <name evidence="6" type="ORF">OXX778_LOCUS13919</name>
</gene>
<dbReference type="GO" id="GO:0005125">
    <property type="term" value="F:cytokine activity"/>
    <property type="evidence" value="ECO:0007669"/>
    <property type="project" value="InterPro"/>
</dbReference>
<keyword evidence="4 5" id="KW-0732">Signal</keyword>
<protein>
    <submittedName>
        <fullName evidence="6">Uncharacterized protein</fullName>
    </submittedName>
</protein>
<dbReference type="InterPro" id="IPR029034">
    <property type="entry name" value="Cystine-knot_cytokine"/>
</dbReference>
<evidence type="ECO:0000256" key="3">
    <source>
        <dbReference type="ARBA" id="ARBA00022525"/>
    </source>
</evidence>
<evidence type="ECO:0000256" key="2">
    <source>
        <dbReference type="ARBA" id="ARBA00007236"/>
    </source>
</evidence>
<evidence type="ECO:0000313" key="6">
    <source>
        <dbReference type="EMBL" id="CAF0950582.1"/>
    </source>
</evidence>
<dbReference type="Pfam" id="PF06083">
    <property type="entry name" value="IL17"/>
    <property type="match status" value="1"/>
</dbReference>
<comment type="similarity">
    <text evidence="2">Belongs to the IL-17 family.</text>
</comment>
<organism evidence="6 7">
    <name type="scientific">Brachionus calyciflorus</name>
    <dbReference type="NCBI Taxonomy" id="104777"/>
    <lineage>
        <taxon>Eukaryota</taxon>
        <taxon>Metazoa</taxon>
        <taxon>Spiralia</taxon>
        <taxon>Gnathifera</taxon>
        <taxon>Rotifera</taxon>
        <taxon>Eurotatoria</taxon>
        <taxon>Monogononta</taxon>
        <taxon>Pseudotrocha</taxon>
        <taxon>Ploima</taxon>
        <taxon>Brachionidae</taxon>
        <taxon>Brachionus</taxon>
    </lineage>
</organism>
<feature type="chain" id="PRO_5032935585" evidence="5">
    <location>
        <begin position="25"/>
        <end position="209"/>
    </location>
</feature>
<reference evidence="6" key="1">
    <citation type="submission" date="2021-02" db="EMBL/GenBank/DDBJ databases">
        <authorList>
            <person name="Nowell W R."/>
        </authorList>
    </citation>
    <scope>NUCLEOTIDE SEQUENCE</scope>
    <source>
        <strain evidence="6">Ploen Becks lab</strain>
    </source>
</reference>
<evidence type="ECO:0000256" key="4">
    <source>
        <dbReference type="ARBA" id="ARBA00022729"/>
    </source>
</evidence>
<evidence type="ECO:0000256" key="5">
    <source>
        <dbReference type="SAM" id="SignalP"/>
    </source>
</evidence>
<dbReference type="GO" id="GO:0005576">
    <property type="term" value="C:extracellular region"/>
    <property type="evidence" value="ECO:0007669"/>
    <property type="project" value="UniProtKB-SubCell"/>
</dbReference>
<comment type="subcellular location">
    <subcellularLocation>
        <location evidence="1">Secreted</location>
    </subcellularLocation>
</comment>
<dbReference type="Gene3D" id="2.10.90.10">
    <property type="entry name" value="Cystine-knot cytokines"/>
    <property type="match status" value="1"/>
</dbReference>
<name>A0A814D7Q9_9BILA</name>
<comment type="caution">
    <text evidence="6">The sequence shown here is derived from an EMBL/GenBank/DDBJ whole genome shotgun (WGS) entry which is preliminary data.</text>
</comment>
<feature type="signal peptide" evidence="5">
    <location>
        <begin position="1"/>
        <end position="24"/>
    </location>
</feature>
<evidence type="ECO:0000256" key="1">
    <source>
        <dbReference type="ARBA" id="ARBA00004613"/>
    </source>
</evidence>
<keyword evidence="7" id="KW-1185">Reference proteome</keyword>
<dbReference type="OrthoDB" id="10207330at2759"/>
<dbReference type="InterPro" id="IPR010345">
    <property type="entry name" value="IL-17_fam"/>
</dbReference>
<keyword evidence="3" id="KW-0964">Secreted</keyword>
<dbReference type="Proteomes" id="UP000663879">
    <property type="component" value="Unassembled WGS sequence"/>
</dbReference>
<accession>A0A814D7Q9</accession>